<dbReference type="AlphaFoldDB" id="A0A3M7GQU6"/>
<gene>
    <name evidence="2" type="ORF">D0862_05630</name>
</gene>
<comment type="caution">
    <text evidence="2">The sequence shown here is derived from an EMBL/GenBank/DDBJ whole genome shotgun (WGS) entry which is preliminary data.</text>
</comment>
<name>A0A3M7GQU6_HORWE</name>
<sequence>MDMSTTEAGNTSQSPFYDASETLGSALTAPQDQSLPPESEQQASQATPKGANLPFPAGAPTETFHVKNGGWGWKNSYVYLDEDESSPAFFADCSQLKRLPDLVVYRGSNEQSEILGGATFRRSKDSKLLLGADASDWANCQEDSLRKDEVIELIQDGRSVYLMSIPASANTSQAGRQVKWERTKNAEHGVRGLGKYPCCSKTMYNYLITDQANDKVLGVYLQHPKVTFTRRGRLVLRADVDQQMRDCLLLAGLTLAEKARRRAAQIAAGATAGSQAGAFAGVY</sequence>
<evidence type="ECO:0000313" key="3">
    <source>
        <dbReference type="Proteomes" id="UP000281468"/>
    </source>
</evidence>
<dbReference type="Proteomes" id="UP000281468">
    <property type="component" value="Unassembled WGS sequence"/>
</dbReference>
<dbReference type="EMBL" id="QWIQ01000151">
    <property type="protein sequence ID" value="RMZ03474.1"/>
    <property type="molecule type" value="Genomic_DNA"/>
</dbReference>
<accession>A0A3M7GQU6</accession>
<feature type="compositionally biased region" description="Polar residues" evidence="1">
    <location>
        <begin position="1"/>
        <end position="15"/>
    </location>
</feature>
<organism evidence="2 3">
    <name type="scientific">Hortaea werneckii</name>
    <name type="common">Black yeast</name>
    <name type="synonym">Cladosporium werneckii</name>
    <dbReference type="NCBI Taxonomy" id="91943"/>
    <lineage>
        <taxon>Eukaryota</taxon>
        <taxon>Fungi</taxon>
        <taxon>Dikarya</taxon>
        <taxon>Ascomycota</taxon>
        <taxon>Pezizomycotina</taxon>
        <taxon>Dothideomycetes</taxon>
        <taxon>Dothideomycetidae</taxon>
        <taxon>Mycosphaerellales</taxon>
        <taxon>Teratosphaeriaceae</taxon>
        <taxon>Hortaea</taxon>
    </lineage>
</organism>
<proteinExistence type="predicted"/>
<feature type="region of interest" description="Disordered" evidence="1">
    <location>
        <begin position="1"/>
        <end position="61"/>
    </location>
</feature>
<feature type="compositionally biased region" description="Polar residues" evidence="1">
    <location>
        <begin position="22"/>
        <end position="47"/>
    </location>
</feature>
<reference evidence="2 3" key="1">
    <citation type="journal article" date="2018" name="BMC Genomics">
        <title>Genomic evidence for intraspecific hybridization in a clonal and extremely halotolerant yeast.</title>
        <authorList>
            <person name="Gostincar C."/>
            <person name="Stajich J.E."/>
            <person name="Zupancic J."/>
            <person name="Zalar P."/>
            <person name="Gunde-Cimerman N."/>
        </authorList>
    </citation>
    <scope>NUCLEOTIDE SEQUENCE [LARGE SCALE GENOMIC DNA]</scope>
    <source>
        <strain evidence="2 3">EXF-171</strain>
    </source>
</reference>
<evidence type="ECO:0000256" key="1">
    <source>
        <dbReference type="SAM" id="MobiDB-lite"/>
    </source>
</evidence>
<protein>
    <submittedName>
        <fullName evidence="2">Uncharacterized protein</fullName>
    </submittedName>
</protein>
<evidence type="ECO:0000313" key="2">
    <source>
        <dbReference type="EMBL" id="RMZ03474.1"/>
    </source>
</evidence>